<dbReference type="Proteomes" id="UP000662760">
    <property type="component" value="Segment"/>
</dbReference>
<dbReference type="GeneID" id="65133644"/>
<dbReference type="KEGG" id="vg:65133644"/>
<evidence type="ECO:0000313" key="2">
    <source>
        <dbReference type="Proteomes" id="UP000662760"/>
    </source>
</evidence>
<protein>
    <submittedName>
        <fullName evidence="1">Uncharacterized protein</fullName>
    </submittedName>
</protein>
<reference evidence="1" key="1">
    <citation type="submission" date="2021-01" db="EMBL/GenBank/DDBJ databases">
        <authorList>
            <person name="Shang Y."/>
        </authorList>
    </citation>
    <scope>NUCLEOTIDE SEQUENCE</scope>
</reference>
<dbReference type="EMBL" id="MW544066">
    <property type="protein sequence ID" value="QSJ04006.1"/>
    <property type="molecule type" value="Genomic_DNA"/>
</dbReference>
<proteinExistence type="predicted"/>
<organism evidence="1 2">
    <name type="scientific">Salmonella phage vB_SalP_TR2</name>
    <dbReference type="NCBI Taxonomy" id="2812854"/>
    <lineage>
        <taxon>Viruses</taxon>
        <taxon>Duplodnaviria</taxon>
        <taxon>Heunggongvirae</taxon>
        <taxon>Uroviricota</taxon>
        <taxon>Caudoviricetes</taxon>
        <taxon>Schitoviridae</taxon>
        <taxon>Triduovirus</taxon>
        <taxon>Triduovirus Tr2</taxon>
    </lineage>
</organism>
<accession>A0A898KA25</accession>
<sequence>MAGILTHVNLSVDPTGYYSVIPKSRIKDSLGFIPQIVERAVNISKNEIDLGYKIWDVYQYGTPMLPSETKSAFKDGLLTYPGEEPEHPIAVYRIGNTDGIDIEFWQYERAMTVYTVNGEAKLIGRMD</sequence>
<evidence type="ECO:0000313" key="1">
    <source>
        <dbReference type="EMBL" id="QSJ04006.1"/>
    </source>
</evidence>
<dbReference type="RefSeq" id="YP_010115040.1">
    <property type="nucleotide sequence ID" value="NC_055921.1"/>
</dbReference>
<keyword evidence="2" id="KW-1185">Reference proteome</keyword>
<name>A0A898KA25_9CAUD</name>